<gene>
    <name evidence="1" type="ORF">N495_15210</name>
</gene>
<name>A0A0D1BWV4_CLOBO</name>
<reference evidence="1 2" key="1">
    <citation type="submission" date="2014-06" db="EMBL/GenBank/DDBJ databases">
        <title>Genome characterization of distinct group I Clostridium botulinum lineages.</title>
        <authorList>
            <person name="Giordani F."/>
            <person name="Anselmo A."/>
            <person name="Fillo S."/>
            <person name="Palozzi A.M."/>
            <person name="Fortunato A."/>
            <person name="Gentile B."/>
            <person name="Ciammaruconi A."/>
            <person name="Anniballi F."/>
            <person name="De Medici D."/>
            <person name="Lista F."/>
        </authorList>
    </citation>
    <scope>NUCLEOTIDE SEQUENCE [LARGE SCALE GENOMIC DNA]</scope>
    <source>
        <strain evidence="1 2">B2 450</strain>
    </source>
</reference>
<dbReference type="HOGENOM" id="CLU_188988_0_0_9"/>
<dbReference type="EMBL" id="JXSU01000007">
    <property type="protein sequence ID" value="KIS24860.1"/>
    <property type="molecule type" value="Genomic_DNA"/>
</dbReference>
<dbReference type="RefSeq" id="WP_003483772.1">
    <property type="nucleotide sequence ID" value="NZ_JXSU01000007.1"/>
</dbReference>
<evidence type="ECO:0000313" key="1">
    <source>
        <dbReference type="EMBL" id="KIS24860.1"/>
    </source>
</evidence>
<accession>A0A0D1BWV4</accession>
<dbReference type="AlphaFoldDB" id="A0A0D1BWV4"/>
<dbReference type="PATRIC" id="fig|1379739.3.peg.3436"/>
<sequence>MEKVCPICNKLNTVKYCCDKCGGELIDRGVIHDYMDPYSVTWPIQDYEDYCLHIFSCNNCCNEKKEYIQKIIV</sequence>
<organism evidence="1 2">
    <name type="scientific">Clostridium botulinum B2 450</name>
    <dbReference type="NCBI Taxonomy" id="1379739"/>
    <lineage>
        <taxon>Bacteria</taxon>
        <taxon>Bacillati</taxon>
        <taxon>Bacillota</taxon>
        <taxon>Clostridia</taxon>
        <taxon>Eubacteriales</taxon>
        <taxon>Clostridiaceae</taxon>
        <taxon>Clostridium</taxon>
    </lineage>
</organism>
<protein>
    <submittedName>
        <fullName evidence="1">Uncharacterized protein</fullName>
    </submittedName>
</protein>
<comment type="caution">
    <text evidence="1">The sequence shown here is derived from an EMBL/GenBank/DDBJ whole genome shotgun (WGS) entry which is preliminary data.</text>
</comment>
<proteinExistence type="predicted"/>
<dbReference type="OrthoDB" id="1683552at2"/>
<dbReference type="Proteomes" id="UP000032250">
    <property type="component" value="Unassembled WGS sequence"/>
</dbReference>
<evidence type="ECO:0000313" key="2">
    <source>
        <dbReference type="Proteomes" id="UP000032250"/>
    </source>
</evidence>